<evidence type="ECO:0000313" key="2">
    <source>
        <dbReference type="Proteomes" id="UP000272051"/>
    </source>
</evidence>
<proteinExistence type="predicted"/>
<dbReference type="EMBL" id="QMQX01000129">
    <property type="protein sequence ID" value="RLE51132.1"/>
    <property type="molecule type" value="Genomic_DNA"/>
</dbReference>
<protein>
    <submittedName>
        <fullName evidence="1">Uncharacterized protein</fullName>
    </submittedName>
</protein>
<reference evidence="1 2" key="1">
    <citation type="submission" date="2018-06" db="EMBL/GenBank/DDBJ databases">
        <title>Extensive metabolic versatility and redundancy in microbially diverse, dynamic hydrothermal sediments.</title>
        <authorList>
            <person name="Dombrowski N."/>
            <person name="Teske A."/>
            <person name="Baker B.J."/>
        </authorList>
    </citation>
    <scope>NUCLEOTIDE SEQUENCE [LARGE SCALE GENOMIC DNA]</scope>
    <source>
        <strain evidence="1">B34_G17</strain>
    </source>
</reference>
<dbReference type="Proteomes" id="UP000272051">
    <property type="component" value="Unassembled WGS sequence"/>
</dbReference>
<sequence>GLKTYAFISPATPHLVDVTLLPQQLKDTVDFFMVEALNIKLCGKRFFKALKELAPNSFNSINSLDKYLSYHRKLRSELQELKVKAMLVAHYPRLCVYKL</sequence>
<dbReference type="AlphaFoldDB" id="A0A497EVS4"/>
<comment type="caution">
    <text evidence="1">The sequence shown here is derived from an EMBL/GenBank/DDBJ whole genome shotgun (WGS) entry which is preliminary data.</text>
</comment>
<name>A0A497EVS4_9CREN</name>
<evidence type="ECO:0000313" key="1">
    <source>
        <dbReference type="EMBL" id="RLE51132.1"/>
    </source>
</evidence>
<organism evidence="1 2">
    <name type="scientific">Thermoproteota archaeon</name>
    <dbReference type="NCBI Taxonomy" id="2056631"/>
    <lineage>
        <taxon>Archaea</taxon>
        <taxon>Thermoproteota</taxon>
    </lineage>
</organism>
<gene>
    <name evidence="1" type="ORF">DRJ33_06450</name>
</gene>
<accession>A0A497EVS4</accession>
<feature type="non-terminal residue" evidence="1">
    <location>
        <position position="1"/>
    </location>
</feature>